<dbReference type="AlphaFoldDB" id="A0A6M9PSC8"/>
<dbReference type="InterPro" id="IPR011051">
    <property type="entry name" value="RmlC_Cupin_sf"/>
</dbReference>
<protein>
    <submittedName>
        <fullName evidence="1">dTDP-4-dehydrorhamnose 3,5-epimerase</fullName>
    </submittedName>
</protein>
<dbReference type="SUPFAM" id="SSF51182">
    <property type="entry name" value="RmlC-like cupins"/>
    <property type="match status" value="1"/>
</dbReference>
<accession>A0A6M9PSC8</accession>
<dbReference type="Gene3D" id="2.60.120.10">
    <property type="entry name" value="Jelly Rolls"/>
    <property type="match status" value="1"/>
</dbReference>
<gene>
    <name evidence="1" type="ORF">DCO16_01685</name>
</gene>
<dbReference type="RefSeq" id="WP_173943726.1">
    <property type="nucleotide sequence ID" value="NZ_CBCSCD010000008.1"/>
</dbReference>
<dbReference type="EMBL" id="CP028941">
    <property type="protein sequence ID" value="QKM63569.1"/>
    <property type="molecule type" value="Genomic_DNA"/>
</dbReference>
<name>A0A6M9PSC8_9BURK</name>
<keyword evidence="2" id="KW-1185">Reference proteome</keyword>
<sequence>MHALKSSSPGFCGFGEAYFSFVHKDEIKGWKKHKRFALNIVVPVGGIRFVAHDDRHNSCTKGNFFDVILGVGFQYSRLTIPPGVWVSFRGIEDLNLLMNIIPEEHDPTESENITLNSISYAWV</sequence>
<evidence type="ECO:0000313" key="2">
    <source>
        <dbReference type="Proteomes" id="UP000500806"/>
    </source>
</evidence>
<dbReference type="InterPro" id="IPR014710">
    <property type="entry name" value="RmlC-like_jellyroll"/>
</dbReference>
<reference evidence="1 2" key="1">
    <citation type="submission" date="2018-04" db="EMBL/GenBank/DDBJ databases">
        <title>Polynucleobacter sp. LimPoW16 genome.</title>
        <authorList>
            <person name="Hahn M.W."/>
        </authorList>
    </citation>
    <scope>NUCLEOTIDE SEQUENCE [LARGE SCALE GENOMIC DNA]</scope>
    <source>
        <strain evidence="1 2">LimPoW16</strain>
    </source>
</reference>
<proteinExistence type="predicted"/>
<dbReference type="Proteomes" id="UP000500806">
    <property type="component" value="Chromosome"/>
</dbReference>
<evidence type="ECO:0000313" key="1">
    <source>
        <dbReference type="EMBL" id="QKM63569.1"/>
    </source>
</evidence>
<dbReference type="KEGG" id="pani:DCO16_01685"/>
<organism evidence="1 2">
    <name type="scientific">Polynucleobacter antarcticus</name>
    <dbReference type="NCBI Taxonomy" id="1743162"/>
    <lineage>
        <taxon>Bacteria</taxon>
        <taxon>Pseudomonadati</taxon>
        <taxon>Pseudomonadota</taxon>
        <taxon>Betaproteobacteria</taxon>
        <taxon>Burkholderiales</taxon>
        <taxon>Burkholderiaceae</taxon>
        <taxon>Polynucleobacter</taxon>
    </lineage>
</organism>